<feature type="transmembrane region" description="Helical" evidence="7">
    <location>
        <begin position="352"/>
        <end position="374"/>
    </location>
</feature>
<dbReference type="EMBL" id="JAATWM020000040">
    <property type="protein sequence ID" value="KAF9872143.1"/>
    <property type="molecule type" value="Genomic_DNA"/>
</dbReference>
<reference evidence="9" key="2">
    <citation type="submission" date="2020-11" db="EMBL/GenBank/DDBJ databases">
        <title>Whole genome sequencing of Colletotrichum sp.</title>
        <authorList>
            <person name="Li H."/>
        </authorList>
    </citation>
    <scope>NUCLEOTIDE SEQUENCE</scope>
    <source>
        <strain evidence="9">CkLH20</strain>
    </source>
</reference>
<feature type="transmembrane region" description="Helical" evidence="7">
    <location>
        <begin position="136"/>
        <end position="159"/>
    </location>
</feature>
<keyword evidence="10" id="KW-1185">Reference proteome</keyword>
<dbReference type="PANTHER" id="PTHR48022:SF41">
    <property type="entry name" value="MAJOR FACILITATOR SUPERFAMILY (MFS) PROFILE DOMAIN-CONTAINING PROTEIN"/>
    <property type="match status" value="1"/>
</dbReference>
<feature type="transmembrane region" description="Helical" evidence="7">
    <location>
        <begin position="386"/>
        <end position="408"/>
    </location>
</feature>
<organism evidence="9 10">
    <name type="scientific">Colletotrichum karsti</name>
    <dbReference type="NCBI Taxonomy" id="1095194"/>
    <lineage>
        <taxon>Eukaryota</taxon>
        <taxon>Fungi</taxon>
        <taxon>Dikarya</taxon>
        <taxon>Ascomycota</taxon>
        <taxon>Pezizomycotina</taxon>
        <taxon>Sordariomycetes</taxon>
        <taxon>Hypocreomycetidae</taxon>
        <taxon>Glomerellales</taxon>
        <taxon>Glomerellaceae</taxon>
        <taxon>Colletotrichum</taxon>
        <taxon>Colletotrichum boninense species complex</taxon>
    </lineage>
</organism>
<gene>
    <name evidence="9" type="ORF">CkaCkLH20_10480</name>
</gene>
<evidence type="ECO:0000313" key="9">
    <source>
        <dbReference type="EMBL" id="KAF9872143.1"/>
    </source>
</evidence>
<evidence type="ECO:0000256" key="4">
    <source>
        <dbReference type="ARBA" id="ARBA00022989"/>
    </source>
</evidence>
<name>A0A9P6LG45_9PEZI</name>
<reference evidence="9" key="1">
    <citation type="submission" date="2020-03" db="EMBL/GenBank/DDBJ databases">
        <authorList>
            <person name="He L."/>
        </authorList>
    </citation>
    <scope>NUCLEOTIDE SEQUENCE</scope>
    <source>
        <strain evidence="9">CkLH20</strain>
    </source>
</reference>
<dbReference type="SUPFAM" id="SSF103473">
    <property type="entry name" value="MFS general substrate transporter"/>
    <property type="match status" value="1"/>
</dbReference>
<feature type="transmembrane region" description="Helical" evidence="7">
    <location>
        <begin position="415"/>
        <end position="436"/>
    </location>
</feature>
<dbReference type="PROSITE" id="PS50850">
    <property type="entry name" value="MFS"/>
    <property type="match status" value="1"/>
</dbReference>
<dbReference type="Pfam" id="PF00083">
    <property type="entry name" value="Sugar_tr"/>
    <property type="match status" value="1"/>
</dbReference>
<dbReference type="InterPro" id="IPR020846">
    <property type="entry name" value="MFS_dom"/>
</dbReference>
<feature type="transmembrane region" description="Helical" evidence="7">
    <location>
        <begin position="482"/>
        <end position="503"/>
    </location>
</feature>
<dbReference type="Gene3D" id="1.20.1250.20">
    <property type="entry name" value="MFS general substrate transporter like domains"/>
    <property type="match status" value="1"/>
</dbReference>
<feature type="compositionally biased region" description="Polar residues" evidence="6">
    <location>
        <begin position="29"/>
        <end position="40"/>
    </location>
</feature>
<evidence type="ECO:0000256" key="1">
    <source>
        <dbReference type="ARBA" id="ARBA00004141"/>
    </source>
</evidence>
<evidence type="ECO:0000313" key="10">
    <source>
        <dbReference type="Proteomes" id="UP000781932"/>
    </source>
</evidence>
<feature type="domain" description="Major facilitator superfamily (MFS) profile" evidence="8">
    <location>
        <begin position="90"/>
        <end position="537"/>
    </location>
</feature>
<proteinExistence type="inferred from homology"/>
<evidence type="ECO:0000259" key="8">
    <source>
        <dbReference type="PROSITE" id="PS50850"/>
    </source>
</evidence>
<dbReference type="PANTHER" id="PTHR48022">
    <property type="entry name" value="PLASTIDIC GLUCOSE TRANSPORTER 4"/>
    <property type="match status" value="1"/>
</dbReference>
<dbReference type="RefSeq" id="XP_038741604.1">
    <property type="nucleotide sequence ID" value="XM_038893194.1"/>
</dbReference>
<dbReference type="AlphaFoldDB" id="A0A9P6LG45"/>
<evidence type="ECO:0000256" key="5">
    <source>
        <dbReference type="ARBA" id="ARBA00023136"/>
    </source>
</evidence>
<dbReference type="GO" id="GO:0005351">
    <property type="term" value="F:carbohydrate:proton symporter activity"/>
    <property type="evidence" value="ECO:0007669"/>
    <property type="project" value="TreeGrafter"/>
</dbReference>
<keyword evidence="4 7" id="KW-1133">Transmembrane helix</keyword>
<dbReference type="GeneID" id="62166268"/>
<protein>
    <recommendedName>
        <fullName evidence="8">Major facilitator superfamily (MFS) profile domain-containing protein</fullName>
    </recommendedName>
</protein>
<dbReference type="Proteomes" id="UP000781932">
    <property type="component" value="Unassembled WGS sequence"/>
</dbReference>
<evidence type="ECO:0000256" key="3">
    <source>
        <dbReference type="ARBA" id="ARBA00022692"/>
    </source>
</evidence>
<evidence type="ECO:0000256" key="6">
    <source>
        <dbReference type="SAM" id="MobiDB-lite"/>
    </source>
</evidence>
<sequence>MATSYDNSNRSTPANINLINIESIDSTEPSITYSRESGPSRNHKLHLGGHSRDGSANPLMKPPSETSSNHEDSDEDLPLGQAIRRYPKFVAYALSLTIIVLGWGYALVIVGTIVAVESFQHDYGEVLDGEWIIPALWVSLWSAAIPLGMAFGSVFAGWYQDRVGRRVSLRTGSVICAVGVAGIFFSYIPSDITAMRSMFFVGKTVQGFAIGILKVTALTYISETAPTSLRGSALALVPTGNLVGQLIGSIVLFVLNTYPGRAGYLASFGSQWTLGVLPFALSLILPESPAYLEEKGHSEKALESARKLYAPRADALRALQKIRASILEEKENSSGATYLSCFQGTNRRRTNIVILANLLPAMFGLDLISKSSYFLQTLGMKSSISLMILIGGIVAGTIANLAGLWILSRVGRRKVSLISLIATTVLWVGVSISGFWTGPAVAYFTAGGCIAIVIICGMGVWPAGYAIMGESSSLRLRAKSQGVGSVVQQASSVVMNIVLPYAFNKDAGHLGAKTGFIFVGLCAIAVVVCFYYLPEMKGRSVIEIDRMFELRLPAREFKHWRGDEEESA</sequence>
<accession>A0A9P6LG45</accession>
<dbReference type="OrthoDB" id="6612291at2759"/>
<feature type="transmembrane region" description="Helical" evidence="7">
    <location>
        <begin position="264"/>
        <end position="285"/>
    </location>
</feature>
<dbReference type="InterPro" id="IPR005829">
    <property type="entry name" value="Sugar_transporter_CS"/>
</dbReference>
<keyword evidence="3 7" id="KW-0812">Transmembrane</keyword>
<dbReference type="InterPro" id="IPR005828">
    <property type="entry name" value="MFS_sugar_transport-like"/>
</dbReference>
<comment type="subcellular location">
    <subcellularLocation>
        <location evidence="1">Membrane</location>
        <topology evidence="1">Multi-pass membrane protein</topology>
    </subcellularLocation>
</comment>
<dbReference type="PROSITE" id="PS00217">
    <property type="entry name" value="SUGAR_TRANSPORT_2"/>
    <property type="match status" value="1"/>
</dbReference>
<feature type="transmembrane region" description="Helical" evidence="7">
    <location>
        <begin position="89"/>
        <end position="116"/>
    </location>
</feature>
<dbReference type="GO" id="GO:0016020">
    <property type="term" value="C:membrane"/>
    <property type="evidence" value="ECO:0007669"/>
    <property type="project" value="UniProtKB-SubCell"/>
</dbReference>
<comment type="similarity">
    <text evidence="2">Belongs to the major facilitator superfamily. Sugar transporter (TC 2.A.1.1) family.</text>
</comment>
<feature type="transmembrane region" description="Helical" evidence="7">
    <location>
        <begin position="442"/>
        <end position="461"/>
    </location>
</feature>
<dbReference type="InterPro" id="IPR050360">
    <property type="entry name" value="MFS_Sugar_Transporters"/>
</dbReference>
<evidence type="ECO:0000256" key="7">
    <source>
        <dbReference type="SAM" id="Phobius"/>
    </source>
</evidence>
<feature type="transmembrane region" description="Helical" evidence="7">
    <location>
        <begin position="200"/>
        <end position="221"/>
    </location>
</feature>
<feature type="transmembrane region" description="Helical" evidence="7">
    <location>
        <begin position="171"/>
        <end position="188"/>
    </location>
</feature>
<comment type="caution">
    <text evidence="9">The sequence shown here is derived from an EMBL/GenBank/DDBJ whole genome shotgun (WGS) entry which is preliminary data.</text>
</comment>
<feature type="transmembrane region" description="Helical" evidence="7">
    <location>
        <begin position="515"/>
        <end position="533"/>
    </location>
</feature>
<evidence type="ECO:0000256" key="2">
    <source>
        <dbReference type="ARBA" id="ARBA00010992"/>
    </source>
</evidence>
<dbReference type="InterPro" id="IPR036259">
    <property type="entry name" value="MFS_trans_sf"/>
</dbReference>
<feature type="transmembrane region" description="Helical" evidence="7">
    <location>
        <begin position="233"/>
        <end position="258"/>
    </location>
</feature>
<keyword evidence="5 7" id="KW-0472">Membrane</keyword>
<feature type="region of interest" description="Disordered" evidence="6">
    <location>
        <begin position="29"/>
        <end position="76"/>
    </location>
</feature>